<keyword evidence="1" id="KW-0472">Membrane</keyword>
<accession>A0A0B0PXI8</accession>
<evidence type="ECO:0000313" key="2">
    <source>
        <dbReference type="EMBL" id="KHG29572.1"/>
    </source>
</evidence>
<keyword evidence="1" id="KW-1133">Transmembrane helix</keyword>
<evidence type="ECO:0000256" key="1">
    <source>
        <dbReference type="SAM" id="Phobius"/>
    </source>
</evidence>
<dbReference type="EMBL" id="KN450594">
    <property type="protein sequence ID" value="KHG29572.1"/>
    <property type="molecule type" value="Genomic_DNA"/>
</dbReference>
<evidence type="ECO:0000313" key="3">
    <source>
        <dbReference type="Proteomes" id="UP000032142"/>
    </source>
</evidence>
<reference evidence="3" key="1">
    <citation type="submission" date="2014-09" db="EMBL/GenBank/DDBJ databases">
        <authorList>
            <person name="Mudge J."/>
            <person name="Ramaraj T."/>
            <person name="Lindquist I.E."/>
            <person name="Bharti A.K."/>
            <person name="Sundararajan A."/>
            <person name="Cameron C.T."/>
            <person name="Woodward J.E."/>
            <person name="May G.D."/>
            <person name="Brubaker C."/>
            <person name="Broadhvest J."/>
            <person name="Wilkins T.A."/>
        </authorList>
    </citation>
    <scope>NUCLEOTIDE SEQUENCE</scope>
    <source>
        <strain evidence="3">cv. AKA8401</strain>
    </source>
</reference>
<dbReference type="AlphaFoldDB" id="A0A0B0PXI8"/>
<feature type="transmembrane region" description="Helical" evidence="1">
    <location>
        <begin position="12"/>
        <end position="32"/>
    </location>
</feature>
<sequence>MYTLSHHKSFFLKALFRGLAYIPVLIIVYHITIPL</sequence>
<keyword evidence="1" id="KW-0812">Transmembrane</keyword>
<dbReference type="Proteomes" id="UP000032142">
    <property type="component" value="Unassembled WGS sequence"/>
</dbReference>
<protein>
    <submittedName>
        <fullName evidence="2">Uncharacterized protein</fullName>
    </submittedName>
</protein>
<proteinExistence type="predicted"/>
<name>A0A0B0PXI8_GOSAR</name>
<keyword evidence="3" id="KW-1185">Reference proteome</keyword>
<organism evidence="2 3">
    <name type="scientific">Gossypium arboreum</name>
    <name type="common">Tree cotton</name>
    <name type="synonym">Gossypium nanking</name>
    <dbReference type="NCBI Taxonomy" id="29729"/>
    <lineage>
        <taxon>Eukaryota</taxon>
        <taxon>Viridiplantae</taxon>
        <taxon>Streptophyta</taxon>
        <taxon>Embryophyta</taxon>
        <taxon>Tracheophyta</taxon>
        <taxon>Spermatophyta</taxon>
        <taxon>Magnoliopsida</taxon>
        <taxon>eudicotyledons</taxon>
        <taxon>Gunneridae</taxon>
        <taxon>Pentapetalae</taxon>
        <taxon>rosids</taxon>
        <taxon>malvids</taxon>
        <taxon>Malvales</taxon>
        <taxon>Malvaceae</taxon>
        <taxon>Malvoideae</taxon>
        <taxon>Gossypium</taxon>
    </lineage>
</organism>
<gene>
    <name evidence="2" type="ORF">F383_09775</name>
</gene>